<name>A0AAD2JZJ8_9AGAR</name>
<organism evidence="1 2">
    <name type="scientific">Mycena citricolor</name>
    <dbReference type="NCBI Taxonomy" id="2018698"/>
    <lineage>
        <taxon>Eukaryota</taxon>
        <taxon>Fungi</taxon>
        <taxon>Dikarya</taxon>
        <taxon>Basidiomycota</taxon>
        <taxon>Agaricomycotina</taxon>
        <taxon>Agaricomycetes</taxon>
        <taxon>Agaricomycetidae</taxon>
        <taxon>Agaricales</taxon>
        <taxon>Marasmiineae</taxon>
        <taxon>Mycenaceae</taxon>
        <taxon>Mycena</taxon>
    </lineage>
</organism>
<evidence type="ECO:0000313" key="2">
    <source>
        <dbReference type="Proteomes" id="UP001295794"/>
    </source>
</evidence>
<comment type="caution">
    <text evidence="1">The sequence shown here is derived from an EMBL/GenBank/DDBJ whole genome shotgun (WGS) entry which is preliminary data.</text>
</comment>
<reference evidence="1" key="1">
    <citation type="submission" date="2023-11" db="EMBL/GenBank/DDBJ databases">
        <authorList>
            <person name="De Vega J J."/>
            <person name="De Vega J J."/>
        </authorList>
    </citation>
    <scope>NUCLEOTIDE SEQUENCE</scope>
</reference>
<evidence type="ECO:0000313" key="1">
    <source>
        <dbReference type="EMBL" id="CAK5270715.1"/>
    </source>
</evidence>
<accession>A0AAD2JZJ8</accession>
<dbReference type="EMBL" id="CAVNYO010000169">
    <property type="protein sequence ID" value="CAK5270715.1"/>
    <property type="molecule type" value="Genomic_DNA"/>
</dbReference>
<gene>
    <name evidence="1" type="ORF">MYCIT1_LOCUS15352</name>
</gene>
<keyword evidence="2" id="KW-1185">Reference proteome</keyword>
<protein>
    <submittedName>
        <fullName evidence="1">Uncharacterized protein</fullName>
    </submittedName>
</protein>
<dbReference type="Proteomes" id="UP001295794">
    <property type="component" value="Unassembled WGS sequence"/>
</dbReference>
<feature type="non-terminal residue" evidence="1">
    <location>
        <position position="79"/>
    </location>
</feature>
<sequence>LYPSLPLLSISCAVLKSPSAEESRVSTIRLWQLDSIAACHLKARRQTTSRVDQITDGDAELDYTIRTRYRSRFAGAAHT</sequence>
<dbReference type="AlphaFoldDB" id="A0AAD2JZJ8"/>
<proteinExistence type="predicted"/>
<feature type="non-terminal residue" evidence="1">
    <location>
        <position position="1"/>
    </location>
</feature>